<dbReference type="PANTHER" id="PTHR15157">
    <property type="entry name" value="UV RADIATION RESISTANCE-ASSOCIATED GENE PROTEIN"/>
    <property type="match status" value="1"/>
</dbReference>
<dbReference type="GO" id="GO:0032991">
    <property type="term" value="C:protein-containing complex"/>
    <property type="evidence" value="ECO:0007669"/>
    <property type="project" value="UniProtKB-ARBA"/>
</dbReference>
<evidence type="ECO:0000313" key="4">
    <source>
        <dbReference type="EMBL" id="KAK9511035.1"/>
    </source>
</evidence>
<dbReference type="GO" id="GO:0000323">
    <property type="term" value="C:lytic vacuole"/>
    <property type="evidence" value="ECO:0007669"/>
    <property type="project" value="TreeGrafter"/>
</dbReference>
<dbReference type="GO" id="GO:0035493">
    <property type="term" value="P:SNARE complex assembly"/>
    <property type="evidence" value="ECO:0007669"/>
    <property type="project" value="TreeGrafter"/>
</dbReference>
<feature type="coiled-coil region" evidence="2">
    <location>
        <begin position="249"/>
        <end position="325"/>
    </location>
</feature>
<gene>
    <name evidence="4" type="ORF">O3M35_005684</name>
</gene>
<evidence type="ECO:0000256" key="3">
    <source>
        <dbReference type="SAM" id="MobiDB-lite"/>
    </source>
</evidence>
<dbReference type="EMBL" id="JAPXFL010000002">
    <property type="protein sequence ID" value="KAK9511035.1"/>
    <property type="molecule type" value="Genomic_DNA"/>
</dbReference>
<dbReference type="PANTHER" id="PTHR15157:SF5">
    <property type="entry name" value="UV RADIATION RESISTANCE-ASSOCIATED GENE PROTEIN"/>
    <property type="match status" value="1"/>
</dbReference>
<keyword evidence="1 2" id="KW-0175">Coiled coil</keyword>
<dbReference type="GO" id="GO:0005768">
    <property type="term" value="C:endosome"/>
    <property type="evidence" value="ECO:0007669"/>
    <property type="project" value="TreeGrafter"/>
</dbReference>
<proteinExistence type="predicted"/>
<feature type="region of interest" description="Disordered" evidence="3">
    <location>
        <begin position="484"/>
        <end position="506"/>
    </location>
</feature>
<evidence type="ECO:0000256" key="2">
    <source>
        <dbReference type="SAM" id="Coils"/>
    </source>
</evidence>
<accession>A0AAW1DRJ5</accession>
<keyword evidence="5" id="KW-1185">Reference proteome</keyword>
<sequence length="622" mass="71152">MSALSERGIVRWKEWIPLVTQQQRLRNLIQIIAYNIQVPNEVDKIRTKETKLSYYYTLHLATMSSPFYTSEKLESENPKWSELEIDSANGAANGVVIRLWVHGIENDRVITAWGLYFSGLVYIGARLVGTDLSMLGPNTFVFHMHGGYFTGQHCFLDAHPVTPRTLTIQLDSNQVKPSYSVSLLSRLHSLQQTVRNRTAASVLLKEQIMSGSFDGERMAGNSSNKGRESLALRRLMSKPTQSRPQPQQILAVKKEIELLKFRLELLTQEKDRCELTVRQLINKKQDLSNENQVKSTNLSEMYSSLHKEIENCKEYKRQLIEIKTQLSHTTALLDIRRKELMSELSIIYPIKQQSNGMYTIRGVHLPNSEDFNGKDELMISVALGFVAHLVQMMAYFLNVPTRYPICHFGSRSKIIDHIIDTIPDKDREFPLYFKGKEKLPFDYGVYLLNKNIAQLRWCCGLTTEDLRQTLQNLAALMSLDKKSHQSPREWQRSRRSQVADDGEDHSRRITQMCRSLEVGLDRYPTGIPSRQIDSDPQDYLQSRNSLSKFEASNDKEDFASASASLTSSPHTEKNENVLNWALPPIDIKSNSQTNCTLIIPNTDNPETGFCLSEDLNSKEKLN</sequence>
<dbReference type="GO" id="GO:0000149">
    <property type="term" value="F:SNARE binding"/>
    <property type="evidence" value="ECO:0007669"/>
    <property type="project" value="TreeGrafter"/>
</dbReference>
<reference evidence="4 5" key="1">
    <citation type="submission" date="2022-12" db="EMBL/GenBank/DDBJ databases">
        <title>Chromosome-level genome assembly of true bugs.</title>
        <authorList>
            <person name="Ma L."/>
            <person name="Li H."/>
        </authorList>
    </citation>
    <scope>NUCLEOTIDE SEQUENCE [LARGE SCALE GENOMIC DNA]</scope>
    <source>
        <strain evidence="4">Lab_2022b</strain>
    </source>
</reference>
<protein>
    <recommendedName>
        <fullName evidence="6">UV radiation resistance-associated gene protein</fullName>
    </recommendedName>
</protein>
<evidence type="ECO:0000313" key="5">
    <source>
        <dbReference type="Proteomes" id="UP001461498"/>
    </source>
</evidence>
<name>A0AAW1DRJ5_9HEMI</name>
<dbReference type="AlphaFoldDB" id="A0AAW1DRJ5"/>
<comment type="caution">
    <text evidence="4">The sequence shown here is derived from an EMBL/GenBank/DDBJ whole genome shotgun (WGS) entry which is preliminary data.</text>
</comment>
<dbReference type="InterPro" id="IPR018791">
    <property type="entry name" value="UV_resistance/autophagy_Atg14"/>
</dbReference>
<evidence type="ECO:0000256" key="1">
    <source>
        <dbReference type="ARBA" id="ARBA00023054"/>
    </source>
</evidence>
<dbReference type="Pfam" id="PF10186">
    <property type="entry name" value="ATG14"/>
    <property type="match status" value="1"/>
</dbReference>
<evidence type="ECO:0008006" key="6">
    <source>
        <dbReference type="Google" id="ProtNLM"/>
    </source>
</evidence>
<dbReference type="Proteomes" id="UP001461498">
    <property type="component" value="Unassembled WGS sequence"/>
</dbReference>
<organism evidence="4 5">
    <name type="scientific">Rhynocoris fuscipes</name>
    <dbReference type="NCBI Taxonomy" id="488301"/>
    <lineage>
        <taxon>Eukaryota</taxon>
        <taxon>Metazoa</taxon>
        <taxon>Ecdysozoa</taxon>
        <taxon>Arthropoda</taxon>
        <taxon>Hexapoda</taxon>
        <taxon>Insecta</taxon>
        <taxon>Pterygota</taxon>
        <taxon>Neoptera</taxon>
        <taxon>Paraneoptera</taxon>
        <taxon>Hemiptera</taxon>
        <taxon>Heteroptera</taxon>
        <taxon>Panheteroptera</taxon>
        <taxon>Cimicomorpha</taxon>
        <taxon>Reduviidae</taxon>
        <taxon>Harpactorinae</taxon>
        <taxon>Harpactorini</taxon>
        <taxon>Rhynocoris</taxon>
    </lineage>
</organism>